<name>A0ABR2RNR5_9ROSI</name>
<evidence type="ECO:0000313" key="1">
    <source>
        <dbReference type="EMBL" id="KAK9014596.1"/>
    </source>
</evidence>
<keyword evidence="2" id="KW-1185">Reference proteome</keyword>
<sequence>MKKCSVLVASIKELLTRAWTVVVRHVNRLSSRVADKLAVRGRRLGTTQSVFSRPPADMVSLMAEDLLVPGEVHREAIGIG</sequence>
<dbReference type="Proteomes" id="UP001396334">
    <property type="component" value="Unassembled WGS sequence"/>
</dbReference>
<gene>
    <name evidence="1" type="ORF">V6N11_005750</name>
</gene>
<dbReference type="EMBL" id="JBBPBN010000021">
    <property type="protein sequence ID" value="KAK9014596.1"/>
    <property type="molecule type" value="Genomic_DNA"/>
</dbReference>
<organism evidence="1 2">
    <name type="scientific">Hibiscus sabdariffa</name>
    <name type="common">roselle</name>
    <dbReference type="NCBI Taxonomy" id="183260"/>
    <lineage>
        <taxon>Eukaryota</taxon>
        <taxon>Viridiplantae</taxon>
        <taxon>Streptophyta</taxon>
        <taxon>Embryophyta</taxon>
        <taxon>Tracheophyta</taxon>
        <taxon>Spermatophyta</taxon>
        <taxon>Magnoliopsida</taxon>
        <taxon>eudicotyledons</taxon>
        <taxon>Gunneridae</taxon>
        <taxon>Pentapetalae</taxon>
        <taxon>rosids</taxon>
        <taxon>malvids</taxon>
        <taxon>Malvales</taxon>
        <taxon>Malvaceae</taxon>
        <taxon>Malvoideae</taxon>
        <taxon>Hibiscus</taxon>
    </lineage>
</organism>
<evidence type="ECO:0000313" key="2">
    <source>
        <dbReference type="Proteomes" id="UP001396334"/>
    </source>
</evidence>
<comment type="caution">
    <text evidence="1">The sequence shown here is derived from an EMBL/GenBank/DDBJ whole genome shotgun (WGS) entry which is preliminary data.</text>
</comment>
<proteinExistence type="predicted"/>
<reference evidence="1 2" key="1">
    <citation type="journal article" date="2024" name="G3 (Bethesda)">
        <title>Genome assembly of Hibiscus sabdariffa L. provides insights into metabolisms of medicinal natural products.</title>
        <authorList>
            <person name="Kim T."/>
        </authorList>
    </citation>
    <scope>NUCLEOTIDE SEQUENCE [LARGE SCALE GENOMIC DNA]</scope>
    <source>
        <strain evidence="1">TK-2024</strain>
        <tissue evidence="1">Old leaves</tissue>
    </source>
</reference>
<accession>A0ABR2RNR5</accession>
<protein>
    <submittedName>
        <fullName evidence="1">Uncharacterized protein</fullName>
    </submittedName>
</protein>